<comment type="function">
    <text evidence="6 8 9">Necessary for efficient RNA polymerase transcription elongation past template-encoded arresting sites. The arresting sites in DNA have the property of trapping a certain fraction of elongating RNA polymerases that pass through, resulting in locked ternary complexes. Cleavage of the nascent transcript by cleavage factors such as GreA or GreB allows the resumption of elongation from the new 3'terminus. GreA releases sequences of 2 to 3 nucleotides.</text>
</comment>
<dbReference type="Gene3D" id="1.10.287.180">
    <property type="entry name" value="Transcription elongation factor, GreA/GreB, N-terminal domain"/>
    <property type="match status" value="1"/>
</dbReference>
<organism evidence="12 13">
    <name type="scientific">Lentilactobacillus kosonis</name>
    <dbReference type="NCBI Taxonomy" id="2810561"/>
    <lineage>
        <taxon>Bacteria</taxon>
        <taxon>Bacillati</taxon>
        <taxon>Bacillota</taxon>
        <taxon>Bacilli</taxon>
        <taxon>Lactobacillales</taxon>
        <taxon>Lactobacillaceae</taxon>
        <taxon>Lentilactobacillus</taxon>
    </lineage>
</organism>
<protein>
    <recommendedName>
        <fullName evidence="2 8">Transcription elongation factor GreA</fullName>
    </recommendedName>
    <alternativeName>
        <fullName evidence="7 8">Transcript cleavage factor GreA</fullName>
    </alternativeName>
</protein>
<dbReference type="SUPFAM" id="SSF46557">
    <property type="entry name" value="GreA transcript cleavage protein, N-terminal domain"/>
    <property type="match status" value="1"/>
</dbReference>
<evidence type="ECO:0000256" key="8">
    <source>
        <dbReference type="HAMAP-Rule" id="MF_00105"/>
    </source>
</evidence>
<dbReference type="STRING" id="1138822.PL11_002535"/>
<dbReference type="InterPro" id="IPR018151">
    <property type="entry name" value="TF_GreA/GreB_CS"/>
</dbReference>
<evidence type="ECO:0000259" key="10">
    <source>
        <dbReference type="Pfam" id="PF01272"/>
    </source>
</evidence>
<dbReference type="GO" id="GO:0032784">
    <property type="term" value="P:regulation of DNA-templated transcription elongation"/>
    <property type="evidence" value="ECO:0007669"/>
    <property type="project" value="UniProtKB-UniRule"/>
</dbReference>
<dbReference type="GO" id="GO:0006354">
    <property type="term" value="P:DNA-templated transcription elongation"/>
    <property type="evidence" value="ECO:0007669"/>
    <property type="project" value="TreeGrafter"/>
</dbReference>
<dbReference type="PROSITE" id="PS00830">
    <property type="entry name" value="GREAB_2"/>
    <property type="match status" value="1"/>
</dbReference>
<evidence type="ECO:0000256" key="4">
    <source>
        <dbReference type="ARBA" id="ARBA00023125"/>
    </source>
</evidence>
<evidence type="ECO:0000256" key="2">
    <source>
        <dbReference type="ARBA" id="ARBA00013729"/>
    </source>
</evidence>
<dbReference type="PANTHER" id="PTHR30437">
    <property type="entry name" value="TRANSCRIPTION ELONGATION FACTOR GREA"/>
    <property type="match status" value="1"/>
</dbReference>
<evidence type="ECO:0000313" key="12">
    <source>
        <dbReference type="EMBL" id="GAY72165.1"/>
    </source>
</evidence>
<accession>A0A401FIH8</accession>
<dbReference type="GO" id="GO:0003677">
    <property type="term" value="F:DNA binding"/>
    <property type="evidence" value="ECO:0007669"/>
    <property type="project" value="UniProtKB-UniRule"/>
</dbReference>
<dbReference type="HAMAP" id="MF_00105">
    <property type="entry name" value="GreA_GreB"/>
    <property type="match status" value="1"/>
</dbReference>
<dbReference type="InterPro" id="IPR022691">
    <property type="entry name" value="Tscrpt_elong_fac_GreA/B_N"/>
</dbReference>
<evidence type="ECO:0000256" key="5">
    <source>
        <dbReference type="ARBA" id="ARBA00023163"/>
    </source>
</evidence>
<dbReference type="OrthoDB" id="9808774at2"/>
<dbReference type="FunFam" id="1.10.287.180:FF:000001">
    <property type="entry name" value="Transcription elongation factor GreA"/>
    <property type="match status" value="1"/>
</dbReference>
<dbReference type="SUPFAM" id="SSF54534">
    <property type="entry name" value="FKBP-like"/>
    <property type="match status" value="1"/>
</dbReference>
<dbReference type="GO" id="GO:0003746">
    <property type="term" value="F:translation elongation factor activity"/>
    <property type="evidence" value="ECO:0007669"/>
    <property type="project" value="UniProtKB-KW"/>
</dbReference>
<dbReference type="EMBL" id="BEXA01000001">
    <property type="protein sequence ID" value="GAY72165.1"/>
    <property type="molecule type" value="Genomic_DNA"/>
</dbReference>
<dbReference type="GO" id="GO:0070063">
    <property type="term" value="F:RNA polymerase binding"/>
    <property type="evidence" value="ECO:0007669"/>
    <property type="project" value="InterPro"/>
</dbReference>
<dbReference type="InterPro" id="IPR006359">
    <property type="entry name" value="Tscrpt_elong_fac_GreA"/>
</dbReference>
<dbReference type="InterPro" id="IPR036953">
    <property type="entry name" value="GreA/GreB_C_sf"/>
</dbReference>
<dbReference type="InterPro" id="IPR001437">
    <property type="entry name" value="Tscrpt_elong_fac_GreA/B_C"/>
</dbReference>
<dbReference type="Pfam" id="PF03449">
    <property type="entry name" value="GreA_GreB_N"/>
    <property type="match status" value="1"/>
</dbReference>
<dbReference type="RefSeq" id="WP_125007694.1">
    <property type="nucleotide sequence ID" value="NZ_BEXA01000001.1"/>
</dbReference>
<dbReference type="PIRSF" id="PIRSF006092">
    <property type="entry name" value="GreA_GreB"/>
    <property type="match status" value="1"/>
</dbReference>
<dbReference type="Proteomes" id="UP000286974">
    <property type="component" value="Unassembled WGS sequence"/>
</dbReference>
<evidence type="ECO:0000256" key="1">
    <source>
        <dbReference type="ARBA" id="ARBA00008213"/>
    </source>
</evidence>
<proteinExistence type="inferred from homology"/>
<dbReference type="InterPro" id="IPR028624">
    <property type="entry name" value="Tscrpt_elong_fac_GreA/B"/>
</dbReference>
<reference evidence="12 13" key="1">
    <citation type="submission" date="2017-11" db="EMBL/GenBank/DDBJ databases">
        <title>Draft Genome Sequence of Lactobacillus curieae NBRC 111893 isolated from Koso, a Japanese sugar-Vegetable Fermented Beverage.</title>
        <authorList>
            <person name="Chiou T.Y."/>
            <person name="Oshima K."/>
            <person name="Suda W."/>
            <person name="Hattori M."/>
            <person name="Takahashi T."/>
        </authorList>
    </citation>
    <scope>NUCLEOTIDE SEQUENCE [LARGE SCALE GENOMIC DNA]</scope>
    <source>
        <strain evidence="12 13">NBRC111893</strain>
    </source>
</reference>
<dbReference type="InterPro" id="IPR023459">
    <property type="entry name" value="Tscrpt_elong_fac_GreA/B_fam"/>
</dbReference>
<dbReference type="PANTHER" id="PTHR30437:SF4">
    <property type="entry name" value="TRANSCRIPTION ELONGATION FACTOR GREA"/>
    <property type="match status" value="1"/>
</dbReference>
<keyword evidence="4 8" id="KW-0238">DNA-binding</keyword>
<dbReference type="Gene3D" id="3.10.50.30">
    <property type="entry name" value="Transcription elongation factor, GreA/GreB, C-terminal domain"/>
    <property type="match status" value="1"/>
</dbReference>
<gene>
    <name evidence="8" type="primary">greA</name>
    <name evidence="12" type="ORF">NBRC111893_311</name>
</gene>
<sequence>MSDQFNDITKEGYQIIEQELADLQASRPEKIRILAEARALGDLSENAEYSSAKRDLRHLESRIRFLTKQLQYARIYEPSDNDIVEIGKTVTFEFTDTHEIDKYQIVGTPEVDITRGKISIASPIGKALLGHKTGDTVTVSAPNDEFKITINKITL</sequence>
<evidence type="ECO:0000259" key="11">
    <source>
        <dbReference type="Pfam" id="PF03449"/>
    </source>
</evidence>
<evidence type="ECO:0000256" key="7">
    <source>
        <dbReference type="ARBA" id="ARBA00030776"/>
    </source>
</evidence>
<dbReference type="InterPro" id="IPR036805">
    <property type="entry name" value="Tscrpt_elong_fac_GreA/B_N_sf"/>
</dbReference>
<comment type="caution">
    <text evidence="12">The sequence shown here is derived from an EMBL/GenBank/DDBJ whole genome shotgun (WGS) entry which is preliminary data.</text>
</comment>
<keyword evidence="5 8" id="KW-0804">Transcription</keyword>
<evidence type="ECO:0000256" key="9">
    <source>
        <dbReference type="RuleBase" id="RU000556"/>
    </source>
</evidence>
<evidence type="ECO:0000313" key="13">
    <source>
        <dbReference type="Proteomes" id="UP000286974"/>
    </source>
</evidence>
<name>A0A401FIH8_9LACO</name>
<feature type="domain" description="Transcription elongation factor GreA/GreB N-terminal" evidence="11">
    <location>
        <begin position="8"/>
        <end position="75"/>
    </location>
</feature>
<dbReference type="Pfam" id="PF01272">
    <property type="entry name" value="GreA_GreB"/>
    <property type="match status" value="1"/>
</dbReference>
<keyword evidence="12" id="KW-0251">Elongation factor</keyword>
<evidence type="ECO:0000256" key="3">
    <source>
        <dbReference type="ARBA" id="ARBA00023015"/>
    </source>
</evidence>
<dbReference type="NCBIfam" id="NF001263">
    <property type="entry name" value="PRK00226.1-4"/>
    <property type="match status" value="1"/>
</dbReference>
<dbReference type="NCBIfam" id="TIGR01462">
    <property type="entry name" value="greA"/>
    <property type="match status" value="1"/>
</dbReference>
<feature type="domain" description="Transcription elongation factor GreA/GreB C-terminal" evidence="10">
    <location>
        <begin position="80"/>
        <end position="154"/>
    </location>
</feature>
<keyword evidence="13" id="KW-1185">Reference proteome</keyword>
<dbReference type="AlphaFoldDB" id="A0A401FIH8"/>
<evidence type="ECO:0000256" key="6">
    <source>
        <dbReference type="ARBA" id="ARBA00024916"/>
    </source>
</evidence>
<dbReference type="FunFam" id="3.10.50.30:FF:000001">
    <property type="entry name" value="Transcription elongation factor GreA"/>
    <property type="match status" value="1"/>
</dbReference>
<keyword evidence="12" id="KW-0648">Protein biosynthesis</keyword>
<keyword evidence="3 8" id="KW-0805">Transcription regulation</keyword>
<comment type="similarity">
    <text evidence="1 8 9">Belongs to the GreA/GreB family.</text>
</comment>